<reference evidence="8 9" key="1">
    <citation type="submission" date="2022-10" db="EMBL/GenBank/DDBJ databases">
        <title>The complete genomes of actinobacterial strains from the NBC collection.</title>
        <authorList>
            <person name="Joergensen T.S."/>
            <person name="Alvarez Arevalo M."/>
            <person name="Sterndorff E.B."/>
            <person name="Faurdal D."/>
            <person name="Vuksanovic O."/>
            <person name="Mourched A.-S."/>
            <person name="Charusanti P."/>
            <person name="Shaw S."/>
            <person name="Blin K."/>
            <person name="Weber T."/>
        </authorList>
    </citation>
    <scope>NUCLEOTIDE SEQUENCE [LARGE SCALE GENOMIC DNA]</scope>
    <source>
        <strain evidence="8 9">NBC_00319</strain>
    </source>
</reference>
<gene>
    <name evidence="6 8" type="primary">lpqB</name>
    <name evidence="8" type="ORF">OG579_06975</name>
</gene>
<dbReference type="NCBIfam" id="NF010141">
    <property type="entry name" value="PRK13616.1"/>
    <property type="match status" value="1"/>
</dbReference>
<dbReference type="EMBL" id="CP108021">
    <property type="protein sequence ID" value="WUM21520.1"/>
    <property type="molecule type" value="Genomic_DNA"/>
</dbReference>
<dbReference type="Pfam" id="PF10646">
    <property type="entry name" value="Germane"/>
    <property type="match status" value="1"/>
</dbReference>
<evidence type="ECO:0000313" key="9">
    <source>
        <dbReference type="Proteomes" id="UP001432128"/>
    </source>
</evidence>
<dbReference type="GO" id="GO:0005886">
    <property type="term" value="C:plasma membrane"/>
    <property type="evidence" value="ECO:0007669"/>
    <property type="project" value="UniProtKB-SubCell"/>
</dbReference>
<evidence type="ECO:0000256" key="6">
    <source>
        <dbReference type="HAMAP-Rule" id="MF_01373"/>
    </source>
</evidence>
<dbReference type="SMART" id="SM00909">
    <property type="entry name" value="Germane"/>
    <property type="match status" value="1"/>
</dbReference>
<feature type="domain" description="GerMN" evidence="7">
    <location>
        <begin position="208"/>
        <end position="297"/>
    </location>
</feature>
<keyword evidence="4 6" id="KW-0564">Palmitate</keyword>
<dbReference type="InterPro" id="IPR018910">
    <property type="entry name" value="LpqB_C"/>
</dbReference>
<keyword evidence="1 6" id="KW-1003">Cell membrane</keyword>
<evidence type="ECO:0000256" key="4">
    <source>
        <dbReference type="ARBA" id="ARBA00023139"/>
    </source>
</evidence>
<evidence type="ECO:0000259" key="7">
    <source>
        <dbReference type="SMART" id="SM00909"/>
    </source>
</evidence>
<keyword evidence="5 6" id="KW-0449">Lipoprotein</keyword>
<keyword evidence="9" id="KW-1185">Reference proteome</keyword>
<dbReference type="SUPFAM" id="SSF69322">
    <property type="entry name" value="Tricorn protease domain 2"/>
    <property type="match status" value="1"/>
</dbReference>
<comment type="subcellular location">
    <subcellularLocation>
        <location evidence="6">Cell membrane</location>
        <topology evidence="6">Lipid-anchor</topology>
    </subcellularLocation>
</comment>
<keyword evidence="2 6" id="KW-0732">Signal</keyword>
<dbReference type="AlphaFoldDB" id="A0AAU4K629"/>
<sequence>MSDAPRRRRRTPIAALAAICVAVTVSAGCVSIPTSSSPQPIGTLPSRAPAVSVPSPVPGMSPEALVRDFLKASANPGSGHLAARQYLTASASDNWDDRGGSLILDSISVLTDGRTDDTFTARLIADNTGVLQPNGHLIPATGKVESRLTMRLVNGQWRIDGQLPAGAMVDRTQFVSSYRARNVYFPSVSGDRLVADPRWLYSTGNDVSDQLVDMLISGPSDELSRAVDSAFGSAAALRGSIETLGSGGKRLQLTGVSSLSDRDRTLLAAQVVWTLDRADVPGPYVIDADGAPLNERYSSGWTTGDVASLDPSGTAQSSVGLMVIRSGSLDRVTGTGLTPVEGPLGTSGAVLSASVSSDGKRVAAVTRGAAGGPAMQLQLGDLGATPVTVASGRTISRPSFGPDDDTVWAVVDGRLQRWSRDATGALQAPKLVDTGALSLVARGDITEVQVSRDGARAAVIVGGTPILAVISTTGADTQALTGARDAAFNIGGQAVSLDWVSGDTVVVARGTTDSPIVQVSVDGTPAVGLLSGNLTPPVTAVVGDRSTLYAADSRGVLRLGSTDGQPDQYWNEVAPTMGSQAIPVLPQ</sequence>
<comment type="similarity">
    <text evidence="6">Belongs to the LpqB lipoprotein family.</text>
</comment>
<protein>
    <recommendedName>
        <fullName evidence="6">Lipoprotein LpqB</fullName>
    </recommendedName>
</protein>
<dbReference type="InterPro" id="IPR059026">
    <property type="entry name" value="LpqB_N"/>
</dbReference>
<accession>A0AAU4K629</accession>
<organism evidence="8 9">
    <name type="scientific">Williamsia herbipolensis</name>
    <dbReference type="NCBI Taxonomy" id="1603258"/>
    <lineage>
        <taxon>Bacteria</taxon>
        <taxon>Bacillati</taxon>
        <taxon>Actinomycetota</taxon>
        <taxon>Actinomycetes</taxon>
        <taxon>Mycobacteriales</taxon>
        <taxon>Nocardiaceae</taxon>
        <taxon>Williamsia</taxon>
    </lineage>
</organism>
<dbReference type="InterPro" id="IPR023959">
    <property type="entry name" value="LpqB"/>
</dbReference>
<dbReference type="Pfam" id="PF25976">
    <property type="entry name" value="LpqB_N"/>
    <property type="match status" value="1"/>
</dbReference>
<keyword evidence="3 6" id="KW-0472">Membrane</keyword>
<dbReference type="Proteomes" id="UP001432128">
    <property type="component" value="Chromosome"/>
</dbReference>
<dbReference type="PROSITE" id="PS51257">
    <property type="entry name" value="PROKAR_LIPOPROTEIN"/>
    <property type="match status" value="1"/>
</dbReference>
<dbReference type="HAMAP" id="MF_01373">
    <property type="entry name" value="LpqB_lipoprot"/>
    <property type="match status" value="1"/>
</dbReference>
<proteinExistence type="inferred from homology"/>
<evidence type="ECO:0000256" key="1">
    <source>
        <dbReference type="ARBA" id="ARBA00022475"/>
    </source>
</evidence>
<name>A0AAU4K629_9NOCA</name>
<evidence type="ECO:0000256" key="3">
    <source>
        <dbReference type="ARBA" id="ARBA00023136"/>
    </source>
</evidence>
<evidence type="ECO:0000313" key="8">
    <source>
        <dbReference type="EMBL" id="WUM21520.1"/>
    </source>
</evidence>
<dbReference type="InterPro" id="IPR019606">
    <property type="entry name" value="GerMN"/>
</dbReference>
<evidence type="ECO:0000256" key="2">
    <source>
        <dbReference type="ARBA" id="ARBA00022729"/>
    </source>
</evidence>
<dbReference type="Pfam" id="PF10647">
    <property type="entry name" value="Gmad1"/>
    <property type="match status" value="1"/>
</dbReference>
<dbReference type="RefSeq" id="WP_328858566.1">
    <property type="nucleotide sequence ID" value="NZ_CP108021.1"/>
</dbReference>
<dbReference type="KEGG" id="whr:OG579_06975"/>
<evidence type="ECO:0000256" key="5">
    <source>
        <dbReference type="ARBA" id="ARBA00023288"/>
    </source>
</evidence>